<reference evidence="14" key="1">
    <citation type="submission" date="2021-06" db="EMBL/GenBank/DDBJ databases">
        <authorList>
            <person name="Kallberg Y."/>
            <person name="Tangrot J."/>
            <person name="Rosling A."/>
        </authorList>
    </citation>
    <scope>NUCLEOTIDE SEQUENCE</scope>
    <source>
        <strain evidence="14">MA453B</strain>
    </source>
</reference>
<feature type="compositionally biased region" description="Polar residues" evidence="12">
    <location>
        <begin position="749"/>
        <end position="763"/>
    </location>
</feature>
<feature type="compositionally biased region" description="Low complexity" evidence="12">
    <location>
        <begin position="352"/>
        <end position="362"/>
    </location>
</feature>
<dbReference type="GO" id="GO:0005737">
    <property type="term" value="C:cytoplasm"/>
    <property type="evidence" value="ECO:0007669"/>
    <property type="project" value="TreeGrafter"/>
</dbReference>
<feature type="compositionally biased region" description="Polar residues" evidence="12">
    <location>
        <begin position="622"/>
        <end position="669"/>
    </location>
</feature>
<dbReference type="SUPFAM" id="SSF56112">
    <property type="entry name" value="Protein kinase-like (PK-like)"/>
    <property type="match status" value="1"/>
</dbReference>
<evidence type="ECO:0000256" key="2">
    <source>
        <dbReference type="ARBA" id="ARBA00013203"/>
    </source>
</evidence>
<sequence length="1270" mass="140556">MADTAQKSLSRRLSVVSTTSSTSTLSGRNRTHQGNSSNNASVTNDQNVPDFSSWSQQSPVRSTSRTSQGGQTLSPKKSNGNLVKKTKEGRMDMGLLDTTHLDQSSTQSSSLHSHLSSRTKPSRRQLSDEQNDDRTDSSRISQKEYRAMTENVLKIFKDLEMVEHKLADQTSQVLAKMEKSFTSQSASLRESESDDEDLQSKIGYLGNDKSRSINSTKRVPSNPTTHIKPSIIRRTSQEAVKSPVISSSITHWPISHESRKRTNTLTDGKQIGHIKYASEGIDLTANGPVEPTDNKKYLKESRSDEKLKNKKKDKRKTLDVSLQIKTSAMEQLEKFASIERVRRGSTINTPLSSKSKNSNDYSVSDDDYNPITGRTPSPLLPTVSKSKTMPITPPLSALTSRLPPPTPIRSVSYNSTSSLSKNTQSLKKSESDNNSTVNSDNMKKRKSTTSGSMNSSNTSPQKPINSRTTTPTSGKRDSLPPPISDSQLPPPVPAMPSYLPKLTKDSPKAHDDIPPKDKISDTKKKTRSRGAITGQPQTDRIVRRQVGKTLPANMAAPAQLAALTLPPFNVTALPPNVKIPTHSNPNLKSKTPTAPFRVLTTPTSKIPTPTLVPLKPAKLGSGLSSPNGKGIMSSSKVAPSSPNGRSSKQSRSQINNGTAINSSNEPTRTTPKRRLSTAISNMFSGNKNGSSSSAKTPTNIPSTTGRKHRTTSHSASANSSTTNLPNSSLLIPSYGVDVDSSSSAASTPGGYNNSTQYDDNTTSGEDETTCFIPESEKNKKERERERKKQDARTKGSLAMSPHVALKTYAPSLSLYERSEILDYPEVYFVGPNAQKVPSSPELSGCNFGFDDERGDYNVINNDHLCYRYEIVESLGKGSFGQVLKCLDHKTGEYVAVKIIRNKKRFHCQALVEVKILECLNRWDPDDSHNIVHMDDHFYFRNHLCIVFELLSMNLYEFIKSHDFQGFSLGLIKRFCVQLLNSLSLLQKHNIVHCDLKPENVLLKHPTKSSIKVIDFGSSCFENEKVYTYIQSRFYRSPEVILGMTYNMAIDMWSLGCILAELYTGEGEQEQLACIMEIQGIPERYLIEKSTRKKLFFDSNGNPRPVVNSKGKRRRPGTKTLQNVLKCQDEVFLDFISRCLHWDPEKRMKPDEGLMHEWITDVKLSTRNYLTNYDLMRRQSPTSSSHPSSSSSLSMRQANTSSSSVARGALSSQQISHSTHKSQTSTSNQNHLVPGHPPTRRSLDAQIRSNGTRHQYVTSIPMSLSARSGKS</sequence>
<feature type="compositionally biased region" description="Low complexity" evidence="12">
    <location>
        <begin position="1200"/>
        <end position="1226"/>
    </location>
</feature>
<dbReference type="InterPro" id="IPR000719">
    <property type="entry name" value="Prot_kinase_dom"/>
</dbReference>
<evidence type="ECO:0000256" key="10">
    <source>
        <dbReference type="ARBA" id="ARBA00051680"/>
    </source>
</evidence>
<keyword evidence="3" id="KW-0723">Serine/threonine-protein kinase</keyword>
<feature type="compositionally biased region" description="Polar residues" evidence="12">
    <location>
        <begin position="1246"/>
        <end position="1270"/>
    </location>
</feature>
<comment type="catalytic activity">
    <reaction evidence="8">
        <text>L-seryl-[protein] + ATP = O-phospho-L-seryl-[protein] + ADP + H(+)</text>
        <dbReference type="Rhea" id="RHEA:17989"/>
        <dbReference type="Rhea" id="RHEA-COMP:9863"/>
        <dbReference type="Rhea" id="RHEA-COMP:11604"/>
        <dbReference type="ChEBI" id="CHEBI:15378"/>
        <dbReference type="ChEBI" id="CHEBI:29999"/>
        <dbReference type="ChEBI" id="CHEBI:30616"/>
        <dbReference type="ChEBI" id="CHEBI:83421"/>
        <dbReference type="ChEBI" id="CHEBI:456216"/>
        <dbReference type="EC" id="2.7.12.1"/>
    </reaction>
</comment>
<feature type="region of interest" description="Disordered" evidence="12">
    <location>
        <begin position="102"/>
        <end position="143"/>
    </location>
</feature>
<evidence type="ECO:0000256" key="8">
    <source>
        <dbReference type="ARBA" id="ARBA00049003"/>
    </source>
</evidence>
<dbReference type="AlphaFoldDB" id="A0A9N8Z912"/>
<evidence type="ECO:0000256" key="6">
    <source>
        <dbReference type="ARBA" id="ARBA00022777"/>
    </source>
</evidence>
<feature type="compositionally biased region" description="Low complexity" evidence="12">
    <location>
        <begin position="1179"/>
        <end position="1193"/>
    </location>
</feature>
<feature type="region of interest" description="Disordered" evidence="12">
    <location>
        <begin position="347"/>
        <end position="541"/>
    </location>
</feature>
<evidence type="ECO:0000256" key="3">
    <source>
        <dbReference type="ARBA" id="ARBA00022527"/>
    </source>
</evidence>
<dbReference type="OrthoDB" id="9332038at2759"/>
<comment type="caution">
    <text evidence="14">The sequence shown here is derived from an EMBL/GenBank/DDBJ whole genome shotgun (WGS) entry which is preliminary data.</text>
</comment>
<evidence type="ECO:0000256" key="9">
    <source>
        <dbReference type="ARBA" id="ARBA00049308"/>
    </source>
</evidence>
<feature type="region of interest" description="Disordered" evidence="12">
    <location>
        <begin position="183"/>
        <end position="245"/>
    </location>
</feature>
<dbReference type="Gene3D" id="3.30.10.30">
    <property type="entry name" value="DYRK"/>
    <property type="match status" value="1"/>
</dbReference>
<dbReference type="InterPro" id="IPR008271">
    <property type="entry name" value="Ser/Thr_kinase_AS"/>
</dbReference>
<gene>
    <name evidence="14" type="ORF">DERYTH_LOCUS1756</name>
</gene>
<dbReference type="Proteomes" id="UP000789405">
    <property type="component" value="Unassembled WGS sequence"/>
</dbReference>
<feature type="compositionally biased region" description="Basic and acidic residues" evidence="12">
    <location>
        <begin position="502"/>
        <end position="523"/>
    </location>
</feature>
<feature type="compositionally biased region" description="Polar residues" evidence="12">
    <location>
        <begin position="694"/>
        <end position="704"/>
    </location>
</feature>
<feature type="compositionally biased region" description="Polar residues" evidence="12">
    <location>
        <begin position="460"/>
        <end position="473"/>
    </location>
</feature>
<dbReference type="Gene3D" id="1.10.510.10">
    <property type="entry name" value="Transferase(Phosphotransferase) domain 1"/>
    <property type="match status" value="1"/>
</dbReference>
<evidence type="ECO:0000256" key="11">
    <source>
        <dbReference type="PROSITE-ProRule" id="PRU10141"/>
    </source>
</evidence>
<evidence type="ECO:0000256" key="12">
    <source>
        <dbReference type="SAM" id="MobiDB-lite"/>
    </source>
</evidence>
<feature type="compositionally biased region" description="Low complexity" evidence="12">
    <location>
        <begin position="11"/>
        <end position="26"/>
    </location>
</feature>
<dbReference type="Gene3D" id="3.30.200.20">
    <property type="entry name" value="Phosphorylase Kinase, domain 1"/>
    <property type="match status" value="1"/>
</dbReference>
<dbReference type="PROSITE" id="PS00108">
    <property type="entry name" value="PROTEIN_KINASE_ST"/>
    <property type="match status" value="1"/>
</dbReference>
<dbReference type="GO" id="GO:0005524">
    <property type="term" value="F:ATP binding"/>
    <property type="evidence" value="ECO:0007669"/>
    <property type="project" value="UniProtKB-UniRule"/>
</dbReference>
<evidence type="ECO:0000313" key="14">
    <source>
        <dbReference type="EMBL" id="CAG8477430.1"/>
    </source>
</evidence>
<feature type="compositionally biased region" description="Low complexity" evidence="12">
    <location>
        <begin position="712"/>
        <end position="746"/>
    </location>
</feature>
<evidence type="ECO:0000256" key="4">
    <source>
        <dbReference type="ARBA" id="ARBA00022679"/>
    </source>
</evidence>
<dbReference type="PANTHER" id="PTHR24058:SF22">
    <property type="entry name" value="DUAL SPECIFICITY TYROSINE-PHOSPHORYLATION-REGULATED KINASE 4"/>
    <property type="match status" value="1"/>
</dbReference>
<feature type="compositionally biased region" description="Polar residues" evidence="12">
    <location>
        <begin position="581"/>
        <end position="592"/>
    </location>
</feature>
<feature type="compositionally biased region" description="Polar residues" evidence="12">
    <location>
        <begin position="32"/>
        <end position="81"/>
    </location>
</feature>
<feature type="region of interest" description="Disordered" evidence="12">
    <location>
        <begin position="580"/>
        <end position="796"/>
    </location>
</feature>
<name>A0A9N8Z912_9GLOM</name>
<feature type="compositionally biased region" description="Polar residues" evidence="12">
    <location>
        <begin position="212"/>
        <end position="245"/>
    </location>
</feature>
<evidence type="ECO:0000313" key="15">
    <source>
        <dbReference type="Proteomes" id="UP000789405"/>
    </source>
</evidence>
<protein>
    <recommendedName>
        <fullName evidence="2">dual-specificity kinase</fullName>
        <ecNumber evidence="2">2.7.12.1</ecNumber>
    </recommendedName>
</protein>
<keyword evidence="5 11" id="KW-0547">Nucleotide-binding</keyword>
<evidence type="ECO:0000256" key="5">
    <source>
        <dbReference type="ARBA" id="ARBA00022741"/>
    </source>
</evidence>
<feature type="region of interest" description="Disordered" evidence="12">
    <location>
        <begin position="1"/>
        <end position="84"/>
    </location>
</feature>
<feature type="domain" description="Protein kinase" evidence="13">
    <location>
        <begin position="868"/>
        <end position="1158"/>
    </location>
</feature>
<feature type="region of interest" description="Disordered" evidence="12">
    <location>
        <begin position="1174"/>
        <end position="1270"/>
    </location>
</feature>
<feature type="binding site" evidence="11">
    <location>
        <position position="897"/>
    </location>
    <ligand>
        <name>ATP</name>
        <dbReference type="ChEBI" id="CHEBI:30616"/>
    </ligand>
</feature>
<feature type="compositionally biased region" description="Low complexity" evidence="12">
    <location>
        <begin position="102"/>
        <end position="114"/>
    </location>
</feature>
<feature type="region of interest" description="Disordered" evidence="12">
    <location>
        <begin position="1097"/>
        <end position="1116"/>
    </location>
</feature>
<keyword evidence="7 11" id="KW-0067">ATP-binding</keyword>
<comment type="similarity">
    <text evidence="1">Belongs to the protein kinase superfamily. CMGC Ser/Thr protein kinase family. MNB/DYRK subfamily.</text>
</comment>
<dbReference type="InterPro" id="IPR042521">
    <property type="entry name" value="DYRK"/>
</dbReference>
<dbReference type="EC" id="2.7.12.1" evidence="2"/>
<dbReference type="InterPro" id="IPR017441">
    <property type="entry name" value="Protein_kinase_ATP_BS"/>
</dbReference>
<feature type="compositionally biased region" description="Basic and acidic residues" evidence="12">
    <location>
        <begin position="774"/>
        <end position="793"/>
    </location>
</feature>
<feature type="compositionally biased region" description="Basic and acidic residues" evidence="12">
    <location>
        <begin position="132"/>
        <end position="143"/>
    </location>
</feature>
<comment type="catalytic activity">
    <reaction evidence="9">
        <text>L-threonyl-[protein] + ATP = O-phospho-L-threonyl-[protein] + ADP + H(+)</text>
        <dbReference type="Rhea" id="RHEA:46608"/>
        <dbReference type="Rhea" id="RHEA-COMP:11060"/>
        <dbReference type="Rhea" id="RHEA-COMP:11605"/>
        <dbReference type="ChEBI" id="CHEBI:15378"/>
        <dbReference type="ChEBI" id="CHEBI:30013"/>
        <dbReference type="ChEBI" id="CHEBI:30616"/>
        <dbReference type="ChEBI" id="CHEBI:61977"/>
        <dbReference type="ChEBI" id="CHEBI:456216"/>
        <dbReference type="EC" id="2.7.12.1"/>
    </reaction>
</comment>
<proteinExistence type="inferred from homology"/>
<comment type="catalytic activity">
    <reaction evidence="10">
        <text>L-tyrosyl-[protein] + ATP = O-phospho-L-tyrosyl-[protein] + ADP + H(+)</text>
        <dbReference type="Rhea" id="RHEA:10596"/>
        <dbReference type="Rhea" id="RHEA-COMP:10136"/>
        <dbReference type="Rhea" id="RHEA-COMP:20101"/>
        <dbReference type="ChEBI" id="CHEBI:15378"/>
        <dbReference type="ChEBI" id="CHEBI:30616"/>
        <dbReference type="ChEBI" id="CHEBI:46858"/>
        <dbReference type="ChEBI" id="CHEBI:61978"/>
        <dbReference type="ChEBI" id="CHEBI:456216"/>
        <dbReference type="EC" id="2.7.12.1"/>
    </reaction>
</comment>
<feature type="compositionally biased region" description="Polar residues" evidence="12">
    <location>
        <begin position="409"/>
        <end position="440"/>
    </location>
</feature>
<dbReference type="GO" id="GO:0004712">
    <property type="term" value="F:protein serine/threonine/tyrosine kinase activity"/>
    <property type="evidence" value="ECO:0007669"/>
    <property type="project" value="UniProtKB-EC"/>
</dbReference>
<organism evidence="14 15">
    <name type="scientific">Dentiscutata erythropus</name>
    <dbReference type="NCBI Taxonomy" id="1348616"/>
    <lineage>
        <taxon>Eukaryota</taxon>
        <taxon>Fungi</taxon>
        <taxon>Fungi incertae sedis</taxon>
        <taxon>Mucoromycota</taxon>
        <taxon>Glomeromycotina</taxon>
        <taxon>Glomeromycetes</taxon>
        <taxon>Diversisporales</taxon>
        <taxon>Gigasporaceae</taxon>
        <taxon>Dentiscutata</taxon>
    </lineage>
</organism>
<dbReference type="PANTHER" id="PTHR24058">
    <property type="entry name" value="DUAL SPECIFICITY PROTEIN KINASE"/>
    <property type="match status" value="1"/>
</dbReference>
<dbReference type="EMBL" id="CAJVPY010000512">
    <property type="protein sequence ID" value="CAG8477430.1"/>
    <property type="molecule type" value="Genomic_DNA"/>
</dbReference>
<feature type="compositionally biased region" description="Low complexity" evidence="12">
    <location>
        <begin position="448"/>
        <end position="459"/>
    </location>
</feature>
<dbReference type="PROSITE" id="PS00107">
    <property type="entry name" value="PROTEIN_KINASE_ATP"/>
    <property type="match status" value="1"/>
</dbReference>
<accession>A0A9N8Z912</accession>
<dbReference type="InterPro" id="IPR011009">
    <property type="entry name" value="Kinase-like_dom_sf"/>
</dbReference>
<evidence type="ECO:0000256" key="7">
    <source>
        <dbReference type="ARBA" id="ARBA00022840"/>
    </source>
</evidence>
<evidence type="ECO:0000259" key="13">
    <source>
        <dbReference type="PROSITE" id="PS50011"/>
    </source>
</evidence>
<keyword evidence="15" id="KW-1185">Reference proteome</keyword>
<keyword evidence="6" id="KW-0418">Kinase</keyword>
<dbReference type="CDD" id="cd14210">
    <property type="entry name" value="PKc_DYRK"/>
    <property type="match status" value="1"/>
</dbReference>
<feature type="compositionally biased region" description="Pro residues" evidence="12">
    <location>
        <begin position="479"/>
        <end position="494"/>
    </location>
</feature>
<dbReference type="FunFam" id="3.30.200.20:FF:000087">
    <property type="entry name" value="Dual specificity tyrosine-phosphorylation-regulated kinase 1A"/>
    <property type="match status" value="1"/>
</dbReference>
<keyword evidence="4" id="KW-0808">Transferase</keyword>
<dbReference type="SMART" id="SM00220">
    <property type="entry name" value="S_TKc"/>
    <property type="match status" value="1"/>
</dbReference>
<dbReference type="GO" id="GO:0004674">
    <property type="term" value="F:protein serine/threonine kinase activity"/>
    <property type="evidence" value="ECO:0007669"/>
    <property type="project" value="UniProtKB-KW"/>
</dbReference>
<dbReference type="InterPro" id="IPR050494">
    <property type="entry name" value="Ser_Thr_dual-spec_kinase"/>
</dbReference>
<dbReference type="GO" id="GO:0005856">
    <property type="term" value="C:cytoskeleton"/>
    <property type="evidence" value="ECO:0007669"/>
    <property type="project" value="TreeGrafter"/>
</dbReference>
<feature type="compositionally biased region" description="Low complexity" evidence="12">
    <location>
        <begin position="680"/>
        <end position="693"/>
    </location>
</feature>
<evidence type="ECO:0000256" key="1">
    <source>
        <dbReference type="ARBA" id="ARBA00008867"/>
    </source>
</evidence>
<dbReference type="Pfam" id="PF00069">
    <property type="entry name" value="Pkinase"/>
    <property type="match status" value="1"/>
</dbReference>
<dbReference type="PROSITE" id="PS50011">
    <property type="entry name" value="PROTEIN_KINASE_DOM"/>
    <property type="match status" value="1"/>
</dbReference>